<dbReference type="SUPFAM" id="SSF52540">
    <property type="entry name" value="P-loop containing nucleoside triphosphate hydrolases"/>
    <property type="match status" value="1"/>
</dbReference>
<protein>
    <submittedName>
        <fullName evidence="7">Chloramphenicol 3-O phosphotransferase</fullName>
    </submittedName>
</protein>
<dbReference type="Gene3D" id="3.40.50.300">
    <property type="entry name" value="P-loop containing nucleotide triphosphate hydrolases"/>
    <property type="match status" value="1"/>
</dbReference>
<organism evidence="7 8">
    <name type="scientific">Actinoplanes regularis</name>
    <dbReference type="NCBI Taxonomy" id="52697"/>
    <lineage>
        <taxon>Bacteria</taxon>
        <taxon>Bacillati</taxon>
        <taxon>Actinomycetota</taxon>
        <taxon>Actinomycetes</taxon>
        <taxon>Micromonosporales</taxon>
        <taxon>Micromonosporaceae</taxon>
        <taxon>Actinoplanes</taxon>
    </lineage>
</organism>
<feature type="active site" evidence="5">
    <location>
        <position position="37"/>
    </location>
</feature>
<accession>A0A239K0N8</accession>
<evidence type="ECO:0000256" key="2">
    <source>
        <dbReference type="ARBA" id="ARBA00022741"/>
    </source>
</evidence>
<feature type="binding site" evidence="6">
    <location>
        <begin position="10"/>
        <end position="17"/>
    </location>
    <ligand>
        <name>ATP</name>
        <dbReference type="ChEBI" id="CHEBI:30616"/>
    </ligand>
</feature>
<keyword evidence="8" id="KW-1185">Reference proteome</keyword>
<dbReference type="Proteomes" id="UP000198415">
    <property type="component" value="Unassembled WGS sequence"/>
</dbReference>
<keyword evidence="3" id="KW-0418">Kinase</keyword>
<dbReference type="RefSeq" id="WP_089299196.1">
    <property type="nucleotide sequence ID" value="NZ_BOMU01000133.1"/>
</dbReference>
<proteinExistence type="predicted"/>
<dbReference type="PIRSF" id="PIRSF007531">
    <property type="entry name" value="CPT"/>
    <property type="match status" value="1"/>
</dbReference>
<evidence type="ECO:0000256" key="5">
    <source>
        <dbReference type="PIRSR" id="PIRSR007531-1"/>
    </source>
</evidence>
<dbReference type="GO" id="GO:0005524">
    <property type="term" value="F:ATP binding"/>
    <property type="evidence" value="ECO:0007669"/>
    <property type="project" value="UniProtKB-KW"/>
</dbReference>
<evidence type="ECO:0000313" key="7">
    <source>
        <dbReference type="EMBL" id="SNT11927.1"/>
    </source>
</evidence>
<dbReference type="NCBIfam" id="NF033114">
    <property type="entry name" value="phos_trans_CPT"/>
    <property type="match status" value="1"/>
</dbReference>
<evidence type="ECO:0000256" key="6">
    <source>
        <dbReference type="PIRSR" id="PIRSR007531-2"/>
    </source>
</evidence>
<dbReference type="InterPro" id="IPR027417">
    <property type="entry name" value="P-loop_NTPase"/>
</dbReference>
<keyword evidence="2" id="KW-0547">Nucleotide-binding</keyword>
<dbReference type="AlphaFoldDB" id="A0A239K0N8"/>
<name>A0A239K0N8_9ACTN</name>
<dbReference type="InterPro" id="IPR012853">
    <property type="entry name" value="CPT"/>
</dbReference>
<dbReference type="Pfam" id="PF07931">
    <property type="entry name" value="CPT"/>
    <property type="match status" value="1"/>
</dbReference>
<reference evidence="7 8" key="1">
    <citation type="submission" date="2017-06" db="EMBL/GenBank/DDBJ databases">
        <authorList>
            <person name="Kim H.J."/>
            <person name="Triplett B.A."/>
        </authorList>
    </citation>
    <scope>NUCLEOTIDE SEQUENCE [LARGE SCALE GENOMIC DNA]</scope>
    <source>
        <strain evidence="7 8">DSM 43151</strain>
    </source>
</reference>
<keyword evidence="1 7" id="KW-0808">Transferase</keyword>
<dbReference type="PROSITE" id="PS01075">
    <property type="entry name" value="ACETATE_KINASE_1"/>
    <property type="match status" value="1"/>
</dbReference>
<gene>
    <name evidence="7" type="ORF">SAMN06264365_14126</name>
</gene>
<keyword evidence="4" id="KW-0067">ATP-binding</keyword>
<dbReference type="GO" id="GO:0016301">
    <property type="term" value="F:kinase activity"/>
    <property type="evidence" value="ECO:0007669"/>
    <property type="project" value="UniProtKB-KW"/>
</dbReference>
<evidence type="ECO:0000256" key="1">
    <source>
        <dbReference type="ARBA" id="ARBA00022679"/>
    </source>
</evidence>
<evidence type="ECO:0000313" key="8">
    <source>
        <dbReference type="Proteomes" id="UP000198415"/>
    </source>
</evidence>
<dbReference type="InterPro" id="IPR023865">
    <property type="entry name" value="Aliphatic_acid_kinase_CS"/>
</dbReference>
<evidence type="ECO:0000256" key="4">
    <source>
        <dbReference type="ARBA" id="ARBA00022840"/>
    </source>
</evidence>
<dbReference type="EMBL" id="FZNR01000041">
    <property type="protein sequence ID" value="SNT11927.1"/>
    <property type="molecule type" value="Genomic_DNA"/>
</dbReference>
<evidence type="ECO:0000256" key="3">
    <source>
        <dbReference type="ARBA" id="ARBA00022777"/>
    </source>
</evidence>
<sequence>MSIDVIVVNGGSSSGKSGIVRCLKAILPQPWINMGVDDLVDRLPPALLGSGSGIFFGQHGEVVLGEDWRAIETAWTTGVAAMARAGARIIIDDVFLDGRTSQERLRDHLDGLEVLWVGVHCAPEAAAAREFARGDRAPGMAALQAETVHKGVVYDVQVDTTHAESLDCARAIARHVR</sequence>
<dbReference type="OrthoDB" id="3538329at2"/>
<dbReference type="GO" id="GO:0016774">
    <property type="term" value="F:phosphotransferase activity, carboxyl group as acceptor"/>
    <property type="evidence" value="ECO:0007669"/>
    <property type="project" value="InterPro"/>
</dbReference>